<dbReference type="OrthoDB" id="354992at2"/>
<keyword evidence="1" id="KW-0812">Transmembrane</keyword>
<name>A0A1N6RBK3_9SPIO</name>
<dbReference type="AlphaFoldDB" id="A0A1N6RBK3"/>
<proteinExistence type="predicted"/>
<keyword evidence="3" id="KW-1185">Reference proteome</keyword>
<organism evidence="2 3">
    <name type="scientific">Alkalispirochaeta americana</name>
    <dbReference type="NCBI Taxonomy" id="159291"/>
    <lineage>
        <taxon>Bacteria</taxon>
        <taxon>Pseudomonadati</taxon>
        <taxon>Spirochaetota</taxon>
        <taxon>Spirochaetia</taxon>
        <taxon>Spirochaetales</taxon>
        <taxon>Spirochaetaceae</taxon>
        <taxon>Alkalispirochaeta</taxon>
    </lineage>
</organism>
<dbReference type="RefSeq" id="WP_076488330.1">
    <property type="nucleotide sequence ID" value="NZ_FTMS01000006.1"/>
</dbReference>
<keyword evidence="1" id="KW-1133">Transmembrane helix</keyword>
<accession>A0A1N6RBK3</accession>
<gene>
    <name evidence="2" type="ORF">SAMN05920897_10641</name>
</gene>
<dbReference type="STRING" id="159291.SAMN05920897_10641"/>
<dbReference type="EMBL" id="FTMS01000006">
    <property type="protein sequence ID" value="SIQ26251.1"/>
    <property type="molecule type" value="Genomic_DNA"/>
</dbReference>
<evidence type="ECO:0000313" key="3">
    <source>
        <dbReference type="Proteomes" id="UP000186400"/>
    </source>
</evidence>
<keyword evidence="1" id="KW-0472">Membrane</keyword>
<protein>
    <submittedName>
        <fullName evidence="2">Uncharacterized protein</fullName>
    </submittedName>
</protein>
<dbReference type="Proteomes" id="UP000186400">
    <property type="component" value="Unassembled WGS sequence"/>
</dbReference>
<evidence type="ECO:0000256" key="1">
    <source>
        <dbReference type="SAM" id="Phobius"/>
    </source>
</evidence>
<feature type="transmembrane region" description="Helical" evidence="1">
    <location>
        <begin position="20"/>
        <end position="47"/>
    </location>
</feature>
<sequence length="423" mass="48571">MTRPRLQKTGRTATCRGRFLTAGLVTPGLTATIPPIIPLVILLIILLGGCGKPAEPLTLWSNHTDAALLAELYRHETGEPLRFRYVENLTEALTQQRVDADVVIGQWVNNPPTRAVMISRKDESPWTPLAFSLGAIVFKNSRAQITRPFAVTPEEIGTALGPQPEMARQAPPLKFAPTSNPRFLYEMARIEGMVPEPHPSGGPRWQAEPFDRAFSAIRERQEQWNGSAREEQDYRTRYLYEPWYRQLENNRVLAVYLPADELFDWSFFASDSWDFRWLRREDGSIPVLENLVYAGIPARTARESRARKFLQWITSEETQTRLIDYKIDQRIDTFGFFGGFSILPEVNVWMTRTIYPQLAGRIPEPETLHFPGARPRYWDEAREAVVLPFLLREADLEQDSITETTPGERLGNLLLRWYDQRGD</sequence>
<evidence type="ECO:0000313" key="2">
    <source>
        <dbReference type="EMBL" id="SIQ26251.1"/>
    </source>
</evidence>
<reference evidence="2 3" key="1">
    <citation type="submission" date="2017-01" db="EMBL/GenBank/DDBJ databases">
        <authorList>
            <person name="Mah S.A."/>
            <person name="Swanson W.J."/>
            <person name="Moy G.W."/>
            <person name="Vacquier V.D."/>
        </authorList>
    </citation>
    <scope>NUCLEOTIDE SEQUENCE [LARGE SCALE GENOMIC DNA]</scope>
    <source>
        <strain evidence="2 3">ASpG1</strain>
    </source>
</reference>